<dbReference type="EMBL" id="CP046956">
    <property type="protein sequence ID" value="QTN00668.1"/>
    <property type="molecule type" value="Genomic_DNA"/>
</dbReference>
<gene>
    <name evidence="2" type="ORF">ERJ70_16050</name>
</gene>
<evidence type="ECO:0000256" key="1">
    <source>
        <dbReference type="SAM" id="Phobius"/>
    </source>
</evidence>
<sequence length="99" mass="11458">MKNVYLFAVHVINLLMLGAIGFLGIAMFVDISAPDGTPTFNPIDIGFLIFLLLSWIVSYRYQIKHRKWMVILVSNLLYIVMVIVLLVTLMPLLYKIFYF</sequence>
<dbReference type="Proteomes" id="UP000665043">
    <property type="component" value="Chromosome"/>
</dbReference>
<feature type="transmembrane region" description="Helical" evidence="1">
    <location>
        <begin position="69"/>
        <end position="94"/>
    </location>
</feature>
<reference evidence="2 3" key="1">
    <citation type="submission" date="2019-12" db="EMBL/GenBank/DDBJ databases">
        <title>The whole genome sequencing of a strain isolated from a Mars analog, Dalangtan Playa.</title>
        <authorList>
            <person name="Huang T."/>
        </authorList>
    </citation>
    <scope>NUCLEOTIDE SEQUENCE [LARGE SCALE GENOMIC DNA]</scope>
    <source>
        <strain evidence="2 3">DP4-553-S</strain>
    </source>
</reference>
<organism evidence="2 3">
    <name type="scientific">Sediminibacillus dalangtanensis</name>
    <dbReference type="NCBI Taxonomy" id="2729421"/>
    <lineage>
        <taxon>Bacteria</taxon>
        <taxon>Bacillati</taxon>
        <taxon>Bacillota</taxon>
        <taxon>Bacilli</taxon>
        <taxon>Bacillales</taxon>
        <taxon>Bacillaceae</taxon>
        <taxon>Sediminibacillus</taxon>
    </lineage>
</organism>
<keyword evidence="1" id="KW-0472">Membrane</keyword>
<name>A0ABX7VUM4_9BACI</name>
<evidence type="ECO:0000313" key="3">
    <source>
        <dbReference type="Proteomes" id="UP000665043"/>
    </source>
</evidence>
<protein>
    <submittedName>
        <fullName evidence="2">Uncharacterized protein</fullName>
    </submittedName>
</protein>
<accession>A0ABX7VUM4</accession>
<feature type="transmembrane region" description="Helical" evidence="1">
    <location>
        <begin position="40"/>
        <end position="57"/>
    </location>
</feature>
<dbReference type="RefSeq" id="WP_209365805.1">
    <property type="nucleotide sequence ID" value="NZ_CP046956.1"/>
</dbReference>
<keyword evidence="3" id="KW-1185">Reference proteome</keyword>
<feature type="transmembrane region" description="Helical" evidence="1">
    <location>
        <begin position="7"/>
        <end position="28"/>
    </location>
</feature>
<keyword evidence="1" id="KW-1133">Transmembrane helix</keyword>
<proteinExistence type="predicted"/>
<keyword evidence="1" id="KW-0812">Transmembrane</keyword>
<evidence type="ECO:0000313" key="2">
    <source>
        <dbReference type="EMBL" id="QTN00668.1"/>
    </source>
</evidence>